<dbReference type="GeneID" id="60321520"/>
<gene>
    <name evidence="1" type="primary">58</name>
    <name evidence="1" type="ORF">SEA_SERENDIPITOUS_58</name>
</gene>
<organism evidence="1 2">
    <name type="scientific">Mycobacterium phage Serendipitous</name>
    <dbReference type="NCBI Taxonomy" id="2301619"/>
    <lineage>
        <taxon>Viruses</taxon>
        <taxon>Duplodnaviria</taxon>
        <taxon>Heunggongvirae</taxon>
        <taxon>Uroviricota</taxon>
        <taxon>Caudoviricetes</taxon>
        <taxon>Bclasvirinae</taxon>
        <taxon>Acadianvirus</taxon>
        <taxon>Acadianvirus serendipitous</taxon>
    </lineage>
</organism>
<proteinExistence type="predicted"/>
<dbReference type="KEGG" id="vg:60321520"/>
<evidence type="ECO:0000313" key="1">
    <source>
        <dbReference type="EMBL" id="AYB70599.1"/>
    </source>
</evidence>
<accession>A0A385UJZ7</accession>
<reference evidence="2" key="1">
    <citation type="submission" date="2018-08" db="EMBL/GenBank/DDBJ databases">
        <authorList>
            <person name="Farris L."/>
            <person name="Burns B."/>
            <person name="Flowers J."/>
            <person name="Harvey A."/>
            <person name="Kent S."/>
            <person name="Kernodle S.A."/>
            <person name="McGinnis R."/>
            <person name="Sargent R."/>
            <person name="Stanley M."/>
            <person name="Wright P."/>
            <person name="Wallen J.R."/>
            <person name="Eckardt M.A."/>
            <person name="Gainey M.D."/>
            <person name="Garlena R.A."/>
            <person name="Russell D.A."/>
            <person name="Pope W.H."/>
            <person name="Jacobs-Sera D."/>
            <person name="Hatfull G.F."/>
        </authorList>
    </citation>
    <scope>NUCLEOTIDE SEQUENCE [LARGE SCALE GENOMIC DNA]</scope>
</reference>
<evidence type="ECO:0000313" key="2">
    <source>
        <dbReference type="Proteomes" id="UP000275667"/>
    </source>
</evidence>
<dbReference type="RefSeq" id="YP_009950110.1">
    <property type="nucleotide sequence ID" value="NC_051587.1"/>
</dbReference>
<name>A0A385UJZ7_9CAUD</name>
<sequence>MSAAFVASAAELETVPDGTVISWLRIPGDHTSEAVAFVRQEIEQRPCAWSPADGRPINFAETRVTWISPGGWDPMSVEEAGVTFPATVIRWGEVSASEQPPGIDHLFSGVLDHGGTWSRETALKAAVELFRGDTLYVLPRNGGGPVLGPVLQVAEDFQAWLDRDELSEIVNAGVITEDQAHKAFASWSDRDRAADGEPTRIVTERRCCDNPYCSCAPESGDQ</sequence>
<protein>
    <submittedName>
        <fullName evidence="1">Uncharacterized protein</fullName>
    </submittedName>
</protein>
<keyword evidence="2" id="KW-1185">Reference proteome</keyword>
<dbReference type="Proteomes" id="UP000275667">
    <property type="component" value="Segment"/>
</dbReference>
<dbReference type="EMBL" id="MH727561">
    <property type="protein sequence ID" value="AYB70599.1"/>
    <property type="molecule type" value="Genomic_DNA"/>
</dbReference>